<dbReference type="GO" id="GO:0070012">
    <property type="term" value="F:oligopeptidase activity"/>
    <property type="evidence" value="ECO:0007669"/>
    <property type="project" value="TreeGrafter"/>
</dbReference>
<feature type="domain" description="Peptidase S9A N-terminal" evidence="6">
    <location>
        <begin position="34"/>
        <end position="251"/>
    </location>
</feature>
<dbReference type="PRINTS" id="PR00862">
    <property type="entry name" value="PROLIGOPTASE"/>
</dbReference>
<dbReference type="Proteomes" id="UP000238322">
    <property type="component" value="Unassembled WGS sequence"/>
</dbReference>
<dbReference type="GO" id="GO:0005829">
    <property type="term" value="C:cytosol"/>
    <property type="evidence" value="ECO:0007669"/>
    <property type="project" value="TreeGrafter"/>
</dbReference>
<dbReference type="RefSeq" id="WP_105329857.1">
    <property type="nucleotide sequence ID" value="NZ_PUHY01000010.1"/>
</dbReference>
<gene>
    <name evidence="7" type="ORF">C5Y83_11390</name>
</gene>
<dbReference type="SUPFAM" id="SSF50993">
    <property type="entry name" value="Peptidase/esterase 'gauge' domain"/>
    <property type="match status" value="1"/>
</dbReference>
<feature type="domain" description="Peptidase S9 prolyl oligopeptidase catalytic" evidence="5">
    <location>
        <begin position="500"/>
        <end position="703"/>
    </location>
</feature>
<evidence type="ECO:0000313" key="8">
    <source>
        <dbReference type="Proteomes" id="UP000238322"/>
    </source>
</evidence>
<dbReference type="AlphaFoldDB" id="A0A2S8FPS2"/>
<dbReference type="EMBL" id="PUHY01000010">
    <property type="protein sequence ID" value="PQO34138.1"/>
    <property type="molecule type" value="Genomic_DNA"/>
</dbReference>
<evidence type="ECO:0000256" key="2">
    <source>
        <dbReference type="ARBA" id="ARBA00022801"/>
    </source>
</evidence>
<protein>
    <submittedName>
        <fullName evidence="7">S9 family peptidase</fullName>
    </submittedName>
</protein>
<dbReference type="GO" id="GO:0004252">
    <property type="term" value="F:serine-type endopeptidase activity"/>
    <property type="evidence" value="ECO:0007669"/>
    <property type="project" value="InterPro"/>
</dbReference>
<dbReference type="InterPro" id="IPR051167">
    <property type="entry name" value="Prolyl_oligopep/macrocyclase"/>
</dbReference>
<sequence>MQKTALLFVGLISILLSQGGNLVMAQSAAETPSDDPNIWLEEVTGEKALDWVKEQNAESVAALTKTEDFQKLNDQILKILDSNERIPFVVKRGPYYYNFWQDGEHPRGLWRRTSPEEYKKENPEWDVIIDVDALAKEEGENWVWHGVSILRPEYKHAMVSLSRGGADADVKREFDMETRTFVKDGFELPEAKSRISWKNKDTLIVGTNFGEGSLTDSGYPRIVKEWKRGTPLSEAKTIFEGEETDVSVGGTYDDTPGYEREFVSRNITFWTGKLYLVEDGKLTEIEKPDDAEVNVHRDWIFIQPRSEWEVGGKTYEPGTLMVGNFDAYMKGERKFSVLFEPTDRKSLAGYSSTKNFMLVNELDNVRNKIYLWTPNEDGTWKQEPLPGVPEFGKVSVGAVDEEESDEFFLTVTDYITPTTLYLGTAGDPEIEKLKSLPEFFDASDLQVEQFEATSKDGTKIPYFQVSHKDLKLDGSNATLLYGYGGFEIALTPNYSATTGTAWLSKGGVFVVANIRGGGEFGPKWHQAALKENRHKAYEDFIAVGEDLIKRKVTSTPHLGVMGGSNGGLLTGNMLVLRPDLFGAVVSQVPLLDMKRFHTLLAGASWMGEYGNPDDPEQWKFIQTFSPYHLVKKEVKYPPTLFTTSTRDDRVHPGHARKMVARMKKMGHGVLYYENIEGGHAGAADNKQRAFMTALVYEFLQQELMGN</sequence>
<dbReference type="InterPro" id="IPR001375">
    <property type="entry name" value="Peptidase_S9_cat"/>
</dbReference>
<dbReference type="Pfam" id="PF00326">
    <property type="entry name" value="Peptidase_S9"/>
    <property type="match status" value="1"/>
</dbReference>
<keyword evidence="2" id="KW-0378">Hydrolase</keyword>
<feature type="chain" id="PRO_5015506031" evidence="4">
    <location>
        <begin position="26"/>
        <end position="706"/>
    </location>
</feature>
<dbReference type="OrthoDB" id="9801421at2"/>
<name>A0A2S8FPS2_9BACT</name>
<evidence type="ECO:0000256" key="1">
    <source>
        <dbReference type="ARBA" id="ARBA00022670"/>
    </source>
</evidence>
<feature type="signal peptide" evidence="4">
    <location>
        <begin position="1"/>
        <end position="25"/>
    </location>
</feature>
<proteinExistence type="predicted"/>
<evidence type="ECO:0000259" key="5">
    <source>
        <dbReference type="Pfam" id="PF00326"/>
    </source>
</evidence>
<dbReference type="Gene3D" id="3.40.50.1820">
    <property type="entry name" value="alpha/beta hydrolase"/>
    <property type="match status" value="1"/>
</dbReference>
<evidence type="ECO:0000256" key="3">
    <source>
        <dbReference type="ARBA" id="ARBA00022825"/>
    </source>
</evidence>
<dbReference type="SUPFAM" id="SSF53474">
    <property type="entry name" value="alpha/beta-Hydrolases"/>
    <property type="match status" value="1"/>
</dbReference>
<evidence type="ECO:0000259" key="6">
    <source>
        <dbReference type="Pfam" id="PF02897"/>
    </source>
</evidence>
<keyword evidence="3" id="KW-0720">Serine protease</keyword>
<reference evidence="7 8" key="1">
    <citation type="submission" date="2018-02" db="EMBL/GenBank/DDBJ databases">
        <title>Comparative genomes isolates from brazilian mangrove.</title>
        <authorList>
            <person name="Araujo J.E."/>
            <person name="Taketani R.G."/>
            <person name="Silva M.C.P."/>
            <person name="Loureco M.V."/>
            <person name="Andreote F.D."/>
        </authorList>
    </citation>
    <scope>NUCLEOTIDE SEQUENCE [LARGE SCALE GENOMIC DNA]</scope>
    <source>
        <strain evidence="7 8">Hex-1 MGV</strain>
    </source>
</reference>
<dbReference type="InterPro" id="IPR029058">
    <property type="entry name" value="AB_hydrolase_fold"/>
</dbReference>
<evidence type="ECO:0000256" key="4">
    <source>
        <dbReference type="SAM" id="SignalP"/>
    </source>
</evidence>
<keyword evidence="4" id="KW-0732">Signal</keyword>
<accession>A0A2S8FPS2</accession>
<dbReference type="GO" id="GO:0006508">
    <property type="term" value="P:proteolysis"/>
    <property type="evidence" value="ECO:0007669"/>
    <property type="project" value="UniProtKB-KW"/>
</dbReference>
<organism evidence="7 8">
    <name type="scientific">Blastopirellula marina</name>
    <dbReference type="NCBI Taxonomy" id="124"/>
    <lineage>
        <taxon>Bacteria</taxon>
        <taxon>Pseudomonadati</taxon>
        <taxon>Planctomycetota</taxon>
        <taxon>Planctomycetia</taxon>
        <taxon>Pirellulales</taxon>
        <taxon>Pirellulaceae</taxon>
        <taxon>Blastopirellula</taxon>
    </lineage>
</organism>
<dbReference type="Pfam" id="PF02897">
    <property type="entry name" value="Peptidase_S9_N"/>
    <property type="match status" value="2"/>
</dbReference>
<dbReference type="PANTHER" id="PTHR42881:SF13">
    <property type="entry name" value="PROLYL ENDOPEPTIDASE"/>
    <property type="match status" value="1"/>
</dbReference>
<dbReference type="InterPro" id="IPR002470">
    <property type="entry name" value="Peptidase_S9A"/>
</dbReference>
<dbReference type="PANTHER" id="PTHR42881">
    <property type="entry name" value="PROLYL ENDOPEPTIDASE"/>
    <property type="match status" value="1"/>
</dbReference>
<feature type="domain" description="Peptidase S9A N-terminal" evidence="6">
    <location>
        <begin position="332"/>
        <end position="428"/>
    </location>
</feature>
<evidence type="ECO:0000313" key="7">
    <source>
        <dbReference type="EMBL" id="PQO34138.1"/>
    </source>
</evidence>
<dbReference type="Gene3D" id="2.130.10.120">
    <property type="entry name" value="Prolyl oligopeptidase, N-terminal domain"/>
    <property type="match status" value="1"/>
</dbReference>
<comment type="caution">
    <text evidence="7">The sequence shown here is derived from an EMBL/GenBank/DDBJ whole genome shotgun (WGS) entry which is preliminary data.</text>
</comment>
<keyword evidence="1" id="KW-0645">Protease</keyword>
<dbReference type="InterPro" id="IPR023302">
    <property type="entry name" value="Pept_S9A_N"/>
</dbReference>